<sequence>MRYRASAFFLCDAHVGDTPLRQHPVLLPVAEDIPAGRTDDVALAPGTARR</sequence>
<evidence type="ECO:0000313" key="1">
    <source>
        <dbReference type="EMBL" id="EUA15922.1"/>
    </source>
</evidence>
<proteinExistence type="predicted"/>
<name>X7Z8U6_MYCKA</name>
<dbReference type="PATRIC" id="fig|1299326.3.peg.4377"/>
<dbReference type="AlphaFoldDB" id="X7Z8U6"/>
<organism evidence="1 2">
    <name type="scientific">Mycobacterium kansasii 662</name>
    <dbReference type="NCBI Taxonomy" id="1299326"/>
    <lineage>
        <taxon>Bacteria</taxon>
        <taxon>Bacillati</taxon>
        <taxon>Actinomycetota</taxon>
        <taxon>Actinomycetes</taxon>
        <taxon>Mycobacteriales</taxon>
        <taxon>Mycobacteriaceae</taxon>
        <taxon>Mycobacterium</taxon>
    </lineage>
</organism>
<dbReference type="Proteomes" id="UP000020561">
    <property type="component" value="Unassembled WGS sequence"/>
</dbReference>
<comment type="caution">
    <text evidence="1">The sequence shown here is derived from an EMBL/GenBank/DDBJ whole genome shotgun (WGS) entry which is preliminary data.</text>
</comment>
<protein>
    <submittedName>
        <fullName evidence="1">Uncharacterized protein</fullName>
    </submittedName>
</protein>
<dbReference type="EMBL" id="JAOA01000007">
    <property type="protein sequence ID" value="EUA15922.1"/>
    <property type="molecule type" value="Genomic_DNA"/>
</dbReference>
<evidence type="ECO:0000313" key="2">
    <source>
        <dbReference type="Proteomes" id="UP000020561"/>
    </source>
</evidence>
<gene>
    <name evidence="1" type="ORF">I545_4548</name>
</gene>
<accession>X7Z8U6</accession>
<reference evidence="1 2" key="1">
    <citation type="submission" date="2013-12" db="EMBL/GenBank/DDBJ databases">
        <authorList>
            <person name="Brown-Elliot B."/>
            <person name="Wallace R."/>
            <person name="Lenaerts A."/>
            <person name="Ordway D."/>
            <person name="DeGroote M.A."/>
            <person name="Parker T."/>
            <person name="Sizemore C."/>
            <person name="Tallon L.J."/>
            <person name="Sadzewicz L.K."/>
            <person name="Sengamalay N."/>
            <person name="Fraser C.M."/>
            <person name="Hine E."/>
            <person name="Shefchek K.A."/>
            <person name="Das S.P."/>
            <person name="Tettelin H."/>
        </authorList>
    </citation>
    <scope>NUCLEOTIDE SEQUENCE [LARGE SCALE GENOMIC DNA]</scope>
    <source>
        <strain evidence="1 2">662</strain>
    </source>
</reference>